<dbReference type="Gene3D" id="3.40.1160.10">
    <property type="entry name" value="Acetylglutamate kinase-like"/>
    <property type="match status" value="1"/>
</dbReference>
<dbReference type="GO" id="GO:0019546">
    <property type="term" value="P:L-arginine deiminase pathway"/>
    <property type="evidence" value="ECO:0007669"/>
    <property type="project" value="TreeGrafter"/>
</dbReference>
<name>A0A2P7ASA2_9HYPH</name>
<dbReference type="Proteomes" id="UP000241158">
    <property type="component" value="Unassembled WGS sequence"/>
</dbReference>
<evidence type="ECO:0000313" key="4">
    <source>
        <dbReference type="Proteomes" id="UP000241158"/>
    </source>
</evidence>
<dbReference type="InterPro" id="IPR036393">
    <property type="entry name" value="AceGlu_kinase-like_sf"/>
</dbReference>
<keyword evidence="2" id="KW-0418">Kinase</keyword>
<comment type="caution">
    <text evidence="3">The sequence shown here is derived from an EMBL/GenBank/DDBJ whole genome shotgun (WGS) entry which is preliminary data.</text>
</comment>
<dbReference type="SUPFAM" id="SSF53633">
    <property type="entry name" value="Carbamate kinase-like"/>
    <property type="match status" value="1"/>
</dbReference>
<evidence type="ECO:0000256" key="1">
    <source>
        <dbReference type="ARBA" id="ARBA00022679"/>
    </source>
</evidence>
<dbReference type="PANTHER" id="PTHR30409:SF1">
    <property type="entry name" value="CARBAMATE KINASE-RELATED"/>
    <property type="match status" value="1"/>
</dbReference>
<proteinExistence type="predicted"/>
<dbReference type="AlphaFoldDB" id="A0A2P7ASA2"/>
<protein>
    <recommendedName>
        <fullName evidence="5">Carbamate kinase</fullName>
    </recommendedName>
</protein>
<keyword evidence="1" id="KW-0808">Transferase</keyword>
<keyword evidence="4" id="KW-1185">Reference proteome</keyword>
<evidence type="ECO:0000313" key="3">
    <source>
        <dbReference type="EMBL" id="PSH57108.1"/>
    </source>
</evidence>
<dbReference type="InterPro" id="IPR003964">
    <property type="entry name" value="Carb_kinase"/>
</dbReference>
<dbReference type="GO" id="GO:0008804">
    <property type="term" value="F:carbamate kinase activity"/>
    <property type="evidence" value="ECO:0007669"/>
    <property type="project" value="InterPro"/>
</dbReference>
<evidence type="ECO:0008006" key="5">
    <source>
        <dbReference type="Google" id="ProtNLM"/>
    </source>
</evidence>
<organism evidence="3 4">
    <name type="scientific">Phyllobacterium endophyticum</name>
    <dbReference type="NCBI Taxonomy" id="1149773"/>
    <lineage>
        <taxon>Bacteria</taxon>
        <taxon>Pseudomonadati</taxon>
        <taxon>Pseudomonadota</taxon>
        <taxon>Alphaproteobacteria</taxon>
        <taxon>Hyphomicrobiales</taxon>
        <taxon>Phyllobacteriaceae</taxon>
        <taxon>Phyllobacterium</taxon>
    </lineage>
</organism>
<accession>A0A2P7ASA2</accession>
<dbReference type="EMBL" id="PGGN01000003">
    <property type="protein sequence ID" value="PSH57108.1"/>
    <property type="molecule type" value="Genomic_DNA"/>
</dbReference>
<evidence type="ECO:0000256" key="2">
    <source>
        <dbReference type="ARBA" id="ARBA00022777"/>
    </source>
</evidence>
<dbReference type="PANTHER" id="PTHR30409">
    <property type="entry name" value="CARBAMATE KINASE"/>
    <property type="match status" value="1"/>
</dbReference>
<dbReference type="GO" id="GO:0005829">
    <property type="term" value="C:cytosol"/>
    <property type="evidence" value="ECO:0007669"/>
    <property type="project" value="TreeGrafter"/>
</dbReference>
<gene>
    <name evidence="3" type="ORF">CU100_17765</name>
</gene>
<reference evidence="4" key="1">
    <citation type="submission" date="2017-11" db="EMBL/GenBank/DDBJ databases">
        <authorList>
            <person name="Kuznetsova I."/>
            <person name="Sazanova A."/>
            <person name="Chirak E."/>
            <person name="Safronova V."/>
            <person name="Willems A."/>
        </authorList>
    </citation>
    <scope>NUCLEOTIDE SEQUENCE [LARGE SCALE GENOMIC DNA]</scope>
    <source>
        <strain evidence="4">PEPV15</strain>
    </source>
</reference>
<sequence length="74" mass="7333">MSTSALPVKLETIDPVSMRGASFASGSMDPKIAAAAEFAQTTGKSAYIGSLGDAAAILQGMEGTRIGVGADSTP</sequence>